<gene>
    <name evidence="2" type="ORF">EYF80_019912</name>
</gene>
<feature type="compositionally biased region" description="Polar residues" evidence="1">
    <location>
        <begin position="160"/>
        <end position="179"/>
    </location>
</feature>
<dbReference type="EMBL" id="SRLO01000170">
    <property type="protein sequence ID" value="TNN69844.1"/>
    <property type="molecule type" value="Genomic_DNA"/>
</dbReference>
<reference evidence="2 3" key="1">
    <citation type="submission" date="2019-03" db="EMBL/GenBank/DDBJ databases">
        <title>First draft genome of Liparis tanakae, snailfish: a comprehensive survey of snailfish specific genes.</title>
        <authorList>
            <person name="Kim W."/>
            <person name="Song I."/>
            <person name="Jeong J.-H."/>
            <person name="Kim D."/>
            <person name="Kim S."/>
            <person name="Ryu S."/>
            <person name="Song J.Y."/>
            <person name="Lee S.K."/>
        </authorList>
    </citation>
    <scope>NUCLEOTIDE SEQUENCE [LARGE SCALE GENOMIC DNA]</scope>
    <source>
        <tissue evidence="2">Muscle</tissue>
    </source>
</reference>
<feature type="region of interest" description="Disordered" evidence="1">
    <location>
        <begin position="159"/>
        <end position="205"/>
    </location>
</feature>
<feature type="compositionally biased region" description="Basic and acidic residues" evidence="1">
    <location>
        <begin position="180"/>
        <end position="193"/>
    </location>
</feature>
<evidence type="ECO:0000313" key="2">
    <source>
        <dbReference type="EMBL" id="TNN69844.1"/>
    </source>
</evidence>
<sequence>MAISSRSGCCISCSADPSRSGFTSALFLWFKKSKEASASCRGAHEAEDREENTWKAMRNIIADSVVHLVLHQRLSDVVGCRVVFGSRGGLFVKVQLGHQRYPEAVVGEPGRLLVPVSAACGLKELVLAVGMALLTRRPQVAMYRHIPWRWLSRKSSSRRNLTAQSERQSRQYTEISSSRDYGEETHAGDEAHRASRPQRSGSRAERFRELTPRFRLARLMKDERVSLGLQPGSGTDAALERPGTFSRSAAGLVTVLYWFCVEMMLDRGLRTGEDSRDSSSTMLLLRGWFFGNSLRRCSKEYRRRSSF</sequence>
<organism evidence="2 3">
    <name type="scientific">Liparis tanakae</name>
    <name type="common">Tanaka's snailfish</name>
    <dbReference type="NCBI Taxonomy" id="230148"/>
    <lineage>
        <taxon>Eukaryota</taxon>
        <taxon>Metazoa</taxon>
        <taxon>Chordata</taxon>
        <taxon>Craniata</taxon>
        <taxon>Vertebrata</taxon>
        <taxon>Euteleostomi</taxon>
        <taxon>Actinopterygii</taxon>
        <taxon>Neopterygii</taxon>
        <taxon>Teleostei</taxon>
        <taxon>Neoteleostei</taxon>
        <taxon>Acanthomorphata</taxon>
        <taxon>Eupercaria</taxon>
        <taxon>Perciformes</taxon>
        <taxon>Cottioidei</taxon>
        <taxon>Cottales</taxon>
        <taxon>Liparidae</taxon>
        <taxon>Liparis</taxon>
    </lineage>
</organism>
<name>A0A4Z2HXU7_9TELE</name>
<accession>A0A4Z2HXU7</accession>
<evidence type="ECO:0000256" key="1">
    <source>
        <dbReference type="SAM" id="MobiDB-lite"/>
    </source>
</evidence>
<proteinExistence type="predicted"/>
<comment type="caution">
    <text evidence="2">The sequence shown here is derived from an EMBL/GenBank/DDBJ whole genome shotgun (WGS) entry which is preliminary data.</text>
</comment>
<keyword evidence="3" id="KW-1185">Reference proteome</keyword>
<dbReference type="AlphaFoldDB" id="A0A4Z2HXU7"/>
<evidence type="ECO:0000313" key="3">
    <source>
        <dbReference type="Proteomes" id="UP000314294"/>
    </source>
</evidence>
<protein>
    <submittedName>
        <fullName evidence="2">Uncharacterized protein</fullName>
    </submittedName>
</protein>
<dbReference type="Proteomes" id="UP000314294">
    <property type="component" value="Unassembled WGS sequence"/>
</dbReference>